<dbReference type="InterPro" id="IPR036388">
    <property type="entry name" value="WH-like_DNA-bd_sf"/>
</dbReference>
<dbReference type="SUPFAM" id="SSF46785">
    <property type="entry name" value="Winged helix' DNA-binding domain"/>
    <property type="match status" value="1"/>
</dbReference>
<protein>
    <submittedName>
        <fullName evidence="2">NUDIX hydrolase</fullName>
    </submittedName>
</protein>
<evidence type="ECO:0000313" key="3">
    <source>
        <dbReference type="Proteomes" id="UP000034794"/>
    </source>
</evidence>
<evidence type="ECO:0000259" key="1">
    <source>
        <dbReference type="PROSITE" id="PS51462"/>
    </source>
</evidence>
<dbReference type="InterPro" id="IPR054105">
    <property type="entry name" value="WHD_NrtR"/>
</dbReference>
<dbReference type="InterPro" id="IPR000086">
    <property type="entry name" value="NUDIX_hydrolase_dom"/>
</dbReference>
<reference evidence="2 3" key="1">
    <citation type="journal article" date="2015" name="Nature">
        <title>rRNA introns, odd ribosomes, and small enigmatic genomes across a large radiation of phyla.</title>
        <authorList>
            <person name="Brown C.T."/>
            <person name="Hug L.A."/>
            <person name="Thomas B.C."/>
            <person name="Sharon I."/>
            <person name="Castelle C.J."/>
            <person name="Singh A."/>
            <person name="Wilkins M.J."/>
            <person name="Williams K.H."/>
            <person name="Banfield J.F."/>
        </authorList>
    </citation>
    <scope>NUCLEOTIDE SEQUENCE [LARGE SCALE GENOMIC DNA]</scope>
</reference>
<comment type="caution">
    <text evidence="2">The sequence shown here is derived from an EMBL/GenBank/DDBJ whole genome shotgun (WGS) entry which is preliminary data.</text>
</comment>
<proteinExistence type="predicted"/>
<dbReference type="PROSITE" id="PS51462">
    <property type="entry name" value="NUDIX"/>
    <property type="match status" value="1"/>
</dbReference>
<dbReference type="PANTHER" id="PTHR43736">
    <property type="entry name" value="ADP-RIBOSE PYROPHOSPHATASE"/>
    <property type="match status" value="1"/>
</dbReference>
<name>A0A0G1SGP2_9BACT</name>
<dbReference type="Gene3D" id="3.90.79.10">
    <property type="entry name" value="Nucleoside Triphosphate Pyrophosphohydrolase"/>
    <property type="match status" value="1"/>
</dbReference>
<dbReference type="PANTHER" id="PTHR43736:SF4">
    <property type="entry name" value="SLR1690 PROTEIN"/>
    <property type="match status" value="1"/>
</dbReference>
<organism evidence="2 3">
    <name type="scientific">Candidatus Collierbacteria bacterium GW2011_GWA2_46_26</name>
    <dbReference type="NCBI Taxonomy" id="1618381"/>
    <lineage>
        <taxon>Bacteria</taxon>
        <taxon>Candidatus Collieribacteriota</taxon>
    </lineage>
</organism>
<dbReference type="Proteomes" id="UP000034794">
    <property type="component" value="Unassembled WGS sequence"/>
</dbReference>
<dbReference type="EMBL" id="LCMI01000010">
    <property type="protein sequence ID" value="KKU32520.1"/>
    <property type="molecule type" value="Genomic_DNA"/>
</dbReference>
<evidence type="ECO:0000313" key="2">
    <source>
        <dbReference type="EMBL" id="KKU32520.1"/>
    </source>
</evidence>
<dbReference type="InterPro" id="IPR015797">
    <property type="entry name" value="NUDIX_hydrolase-like_dom_sf"/>
</dbReference>
<keyword evidence="2" id="KW-0378">Hydrolase</keyword>
<dbReference type="CDD" id="cd18873">
    <property type="entry name" value="NUDIX_NadM_like"/>
    <property type="match status" value="1"/>
</dbReference>
<dbReference type="Pfam" id="PF00293">
    <property type="entry name" value="NUDIX"/>
    <property type="match status" value="1"/>
</dbReference>
<sequence>MQSSLHETVKGPAVAVDTVVFGIDEKQLKVLLLKIKGGPYNGKWALPGGLVNLGESPEITATRVLKNKTNIRSGYLEQLYTFGNPDRDMRGQVISVAHMLLVNNTQSYDLIVSEHYTDIQWLPVLELPETAFDHSQIVDFALVRLRGKMAYSNIAGSFLPKDFSLNELREIYEVVMNKSYDQKTFENELLSHGLLIESDNGLYHFKADSLSYFD</sequence>
<gene>
    <name evidence="2" type="ORF">UX47_C0010G0036</name>
</gene>
<dbReference type="AlphaFoldDB" id="A0A0G1SGP2"/>
<dbReference type="GO" id="GO:0016787">
    <property type="term" value="F:hydrolase activity"/>
    <property type="evidence" value="ECO:0007669"/>
    <property type="project" value="UniProtKB-KW"/>
</dbReference>
<dbReference type="Pfam" id="PF21906">
    <property type="entry name" value="WHD_NrtR"/>
    <property type="match status" value="1"/>
</dbReference>
<dbReference type="SUPFAM" id="SSF55811">
    <property type="entry name" value="Nudix"/>
    <property type="match status" value="1"/>
</dbReference>
<dbReference type="InterPro" id="IPR036390">
    <property type="entry name" value="WH_DNA-bd_sf"/>
</dbReference>
<feature type="domain" description="Nudix hydrolase" evidence="1">
    <location>
        <begin position="9"/>
        <end position="146"/>
    </location>
</feature>
<dbReference type="Gene3D" id="1.10.10.10">
    <property type="entry name" value="Winged helix-like DNA-binding domain superfamily/Winged helix DNA-binding domain"/>
    <property type="match status" value="1"/>
</dbReference>
<accession>A0A0G1SGP2</accession>